<dbReference type="InterPro" id="IPR013429">
    <property type="entry name" value="Regulatory_FmdB_Zinc_ribbon"/>
</dbReference>
<dbReference type="Pfam" id="PF09723">
    <property type="entry name" value="Zn_ribbon_8"/>
    <property type="match status" value="1"/>
</dbReference>
<feature type="region of interest" description="Disordered" evidence="1">
    <location>
        <begin position="58"/>
        <end position="96"/>
    </location>
</feature>
<keyword evidence="4" id="KW-1185">Reference proteome</keyword>
<dbReference type="RefSeq" id="WP_369738927.1">
    <property type="nucleotide sequence ID" value="NZ_JBGEDP010000001.1"/>
</dbReference>
<name>A0ABV4C212_9MYCO</name>
<dbReference type="SMART" id="SM00834">
    <property type="entry name" value="CxxC_CXXC_SSSS"/>
    <property type="match status" value="1"/>
</dbReference>
<evidence type="ECO:0000259" key="2">
    <source>
        <dbReference type="SMART" id="SM00834"/>
    </source>
</evidence>
<dbReference type="Proteomes" id="UP001564760">
    <property type="component" value="Unassembled WGS sequence"/>
</dbReference>
<accession>A0ABV4C212</accession>
<feature type="domain" description="Putative regulatory protein FmdB zinc ribbon" evidence="2">
    <location>
        <begin position="1"/>
        <end position="41"/>
    </location>
</feature>
<dbReference type="EMBL" id="JBGEDP010000001">
    <property type="protein sequence ID" value="MEY8016574.1"/>
    <property type="molecule type" value="Genomic_DNA"/>
</dbReference>
<dbReference type="NCBIfam" id="TIGR02605">
    <property type="entry name" value="CxxC_CxxC_SSSS"/>
    <property type="match status" value="1"/>
</dbReference>
<comment type="caution">
    <text evidence="3">The sequence shown here is derived from an EMBL/GenBank/DDBJ whole genome shotgun (WGS) entry which is preliminary data.</text>
</comment>
<evidence type="ECO:0000256" key="1">
    <source>
        <dbReference type="SAM" id="MobiDB-lite"/>
    </source>
</evidence>
<reference evidence="3 4" key="1">
    <citation type="submission" date="2024-08" db="EMBL/GenBank/DDBJ databases">
        <title>Mycobacterium servetensis sp. nov., a novel rapid-growing mycobacterial species recovered from a human patient in Zaragoza, Spain.</title>
        <authorList>
            <person name="Tristancho-Baro A.I."/>
            <person name="Buenestado-Serrano S."/>
            <person name="Garcia De Viedma D."/>
            <person name="Milagro-Beamonte A."/>
            <person name="Burillo N."/>
            <person name="Sanz S."/>
            <person name="Lopez-Calleja A.I."/>
            <person name="Penas-Utrilla D."/>
            <person name="Guardingo M."/>
            <person name="Garcia M.J."/>
            <person name="Vinuelas-Bayon J."/>
        </authorList>
    </citation>
    <scope>NUCLEOTIDE SEQUENCE [LARGE SCALE GENOMIC DNA]</scope>
    <source>
        <strain evidence="4">HUMS_12744610</strain>
    </source>
</reference>
<feature type="compositionally biased region" description="Low complexity" evidence="1">
    <location>
        <begin position="77"/>
        <end position="89"/>
    </location>
</feature>
<protein>
    <submittedName>
        <fullName evidence="3">FmdB family zinc ribbon protein</fullName>
    </submittedName>
</protein>
<organism evidence="3 4">
    <name type="scientific">Mycobacterium servetii</name>
    <dbReference type="NCBI Taxonomy" id="3237418"/>
    <lineage>
        <taxon>Bacteria</taxon>
        <taxon>Bacillati</taxon>
        <taxon>Actinomycetota</taxon>
        <taxon>Actinomycetes</taxon>
        <taxon>Mycobacteriales</taxon>
        <taxon>Mycobacteriaceae</taxon>
        <taxon>Mycobacterium</taxon>
    </lineage>
</organism>
<evidence type="ECO:0000313" key="3">
    <source>
        <dbReference type="EMBL" id="MEY8016574.1"/>
    </source>
</evidence>
<evidence type="ECO:0000313" key="4">
    <source>
        <dbReference type="Proteomes" id="UP001564760"/>
    </source>
</evidence>
<sequence>MATYAYRCTQHGEFDVRCPLGTAPAESACPVCNGWAGRVFRAPMLSLAPRALVTAIDRTEKSRDEPEVVSALPPRSAPAHNPAPAQNPAWRRLPRP</sequence>
<gene>
    <name evidence="3" type="ORF">AB8998_17015</name>
</gene>
<proteinExistence type="predicted"/>